<evidence type="ECO:0000259" key="1">
    <source>
        <dbReference type="SMART" id="SM00635"/>
    </source>
</evidence>
<reference evidence="2" key="1">
    <citation type="journal article" date="2021" name="PeerJ">
        <title>Extensive microbial diversity within the chicken gut microbiome revealed by metagenomics and culture.</title>
        <authorList>
            <person name="Gilroy R."/>
            <person name="Ravi A."/>
            <person name="Getino M."/>
            <person name="Pursley I."/>
            <person name="Horton D.L."/>
            <person name="Alikhan N.F."/>
            <person name="Baker D."/>
            <person name="Gharbi K."/>
            <person name="Hall N."/>
            <person name="Watson M."/>
            <person name="Adriaenssens E.M."/>
            <person name="Foster-Nyarko E."/>
            <person name="Jarju S."/>
            <person name="Secka A."/>
            <person name="Antonio M."/>
            <person name="Oren A."/>
            <person name="Chaudhuri R.R."/>
            <person name="La Ragione R."/>
            <person name="Hildebrand F."/>
            <person name="Pallen M.J."/>
        </authorList>
    </citation>
    <scope>NUCLEOTIDE SEQUENCE</scope>
    <source>
        <strain evidence="2">Gambia15-2214</strain>
    </source>
</reference>
<evidence type="ECO:0000313" key="2">
    <source>
        <dbReference type="EMBL" id="MBU3849713.1"/>
    </source>
</evidence>
<dbReference type="Proteomes" id="UP000823914">
    <property type="component" value="Unassembled WGS sequence"/>
</dbReference>
<comment type="caution">
    <text evidence="2">The sequence shown here is derived from an EMBL/GenBank/DDBJ whole genome shotgun (WGS) entry which is preliminary data.</text>
</comment>
<dbReference type="InterPro" id="IPR008964">
    <property type="entry name" value="Invasin/intimin_cell_adhesion"/>
</dbReference>
<dbReference type="Pfam" id="PF02368">
    <property type="entry name" value="Big_2"/>
    <property type="match status" value="1"/>
</dbReference>
<protein>
    <submittedName>
        <fullName evidence="2">Ig-like domain-containing protein</fullName>
    </submittedName>
</protein>
<dbReference type="SMART" id="SM00635">
    <property type="entry name" value="BID_2"/>
    <property type="match status" value="1"/>
</dbReference>
<reference evidence="2" key="2">
    <citation type="submission" date="2021-04" db="EMBL/GenBank/DDBJ databases">
        <authorList>
            <person name="Gilroy R."/>
        </authorList>
    </citation>
    <scope>NUCLEOTIDE SEQUENCE</scope>
    <source>
        <strain evidence="2">Gambia15-2214</strain>
    </source>
</reference>
<name>A0A9E2L157_9SPIR</name>
<feature type="domain" description="BIG2" evidence="1">
    <location>
        <begin position="19"/>
        <end position="100"/>
    </location>
</feature>
<organism evidence="2 3">
    <name type="scientific">Candidatus Treponema excrementipullorum</name>
    <dbReference type="NCBI Taxonomy" id="2838768"/>
    <lineage>
        <taxon>Bacteria</taxon>
        <taxon>Pseudomonadati</taxon>
        <taxon>Spirochaetota</taxon>
        <taxon>Spirochaetia</taxon>
        <taxon>Spirochaetales</taxon>
        <taxon>Treponemataceae</taxon>
        <taxon>Treponema</taxon>
    </lineage>
</organism>
<dbReference type="EMBL" id="JAHLFV010000091">
    <property type="protein sequence ID" value="MBU3849713.1"/>
    <property type="molecule type" value="Genomic_DNA"/>
</dbReference>
<dbReference type="InterPro" id="IPR003343">
    <property type="entry name" value="Big_2"/>
</dbReference>
<sequence>MLIPALVIACKQPTVGDVSVTGVKLDQRELTLPAGKTAVLKATVEPANATVQTVTWSVEPADAVTLIDNKDGSCTVSAVKEVTATVTVTTADGGKTAQCAVTVSPLDFEYDETTKTYTVYTAKGLYAWAEAANVDLETNCVLAADIVLEKPAEGQSNWQPVGSEDDIAVAENGYKGTFDGRGYTIRNVTVNNSGSRNQGFFGVITGGAVKDVVLEDLSVTGGDNFVGGIAGHSTGSVSGCYVKGSVRGMNFNVGGIVGKSSGKIEGCCFDGSVQGTKYVGGITGWADGVSSVKACRVKGAVNGTDTVGGIAGGLQSGSSGSFVECIGCCADVQVTAVRDIGGVLGRSDTGTRYLNSCYWSGSPDSEGVINVAVQNFMKVPTEISSWTEATAKMNETLGADFGWKFVCTDNSLPQPVRQ</sequence>
<dbReference type="SUPFAM" id="SSF49373">
    <property type="entry name" value="Invasin/intimin cell-adhesion fragments"/>
    <property type="match status" value="1"/>
</dbReference>
<gene>
    <name evidence="2" type="ORF">IAA16_04025</name>
</gene>
<dbReference type="Gene3D" id="2.160.20.110">
    <property type="match status" value="1"/>
</dbReference>
<accession>A0A9E2L157</accession>
<dbReference type="AlphaFoldDB" id="A0A9E2L157"/>
<evidence type="ECO:0000313" key="3">
    <source>
        <dbReference type="Proteomes" id="UP000823914"/>
    </source>
</evidence>
<dbReference type="Gene3D" id="2.60.40.1080">
    <property type="match status" value="1"/>
</dbReference>
<proteinExistence type="predicted"/>